<gene>
    <name evidence="2" type="ORF">POL58_42615</name>
</gene>
<sequence length="341" mass="36113">MSTTSIGASESGAGTTDDPTSGGPGVQVVVPDAVSLCANSHISTTVPEAFALNARLEIPAGKSGLGPRVEWPVDEDGMPQGPPPSGEDIELNATIQFPNTDAGMHAFGGGNWAAIQDRDVWGGDAPGLVWMSPAKFPTSESAPLRAAFLRVGLAGVPDAQESLYLRPPSTPEEAHGFNVIVGCDNSAVDACSIGTVPQPQGIGIELVPCDFGELPVRRWTVETARGTFRFEIQNLERLFSFHQGLALLLRVEGELDGQPFVQDDVMSLTMARGSFSPTGLGDSLGVLFREPLAGTCGVLVENLDFEPQSPLDPLGRIAYEITCERERGAAFEVYGYAEDWL</sequence>
<feature type="region of interest" description="Disordered" evidence="1">
    <location>
        <begin position="1"/>
        <end position="27"/>
    </location>
</feature>
<proteinExistence type="predicted"/>
<name>A0ABT5BK82_9BACT</name>
<reference evidence="2 3" key="1">
    <citation type="submission" date="2022-11" db="EMBL/GenBank/DDBJ databases">
        <title>Minimal conservation of predation-associated metabolite biosynthetic gene clusters underscores biosynthetic potential of Myxococcota including descriptions for ten novel species: Archangium lansinium sp. nov., Myxococcus landrumus sp. nov., Nannocystis bai.</title>
        <authorList>
            <person name="Ahearne A."/>
            <person name="Stevens C."/>
            <person name="Dowd S."/>
        </authorList>
    </citation>
    <scope>NUCLEOTIDE SEQUENCE [LARGE SCALE GENOMIC DNA]</scope>
    <source>
        <strain evidence="2 3">NCELM</strain>
    </source>
</reference>
<accession>A0ABT5BK82</accession>
<dbReference type="Proteomes" id="UP001217838">
    <property type="component" value="Unassembled WGS sequence"/>
</dbReference>
<evidence type="ECO:0000313" key="2">
    <source>
        <dbReference type="EMBL" id="MDC0674517.1"/>
    </source>
</evidence>
<evidence type="ECO:0000256" key="1">
    <source>
        <dbReference type="SAM" id="MobiDB-lite"/>
    </source>
</evidence>
<dbReference type="RefSeq" id="WP_272008832.1">
    <property type="nucleotide sequence ID" value="NZ_JAQNDN010000024.1"/>
</dbReference>
<comment type="caution">
    <text evidence="2">The sequence shown here is derived from an EMBL/GenBank/DDBJ whole genome shotgun (WGS) entry which is preliminary data.</text>
</comment>
<protein>
    <submittedName>
        <fullName evidence="2">Uncharacterized protein</fullName>
    </submittedName>
</protein>
<keyword evidence="3" id="KW-1185">Reference proteome</keyword>
<evidence type="ECO:0000313" key="3">
    <source>
        <dbReference type="Proteomes" id="UP001217838"/>
    </source>
</evidence>
<organism evidence="2 3">
    <name type="scientific">Nannocystis radixulma</name>
    <dbReference type="NCBI Taxonomy" id="2995305"/>
    <lineage>
        <taxon>Bacteria</taxon>
        <taxon>Pseudomonadati</taxon>
        <taxon>Myxococcota</taxon>
        <taxon>Polyangia</taxon>
        <taxon>Nannocystales</taxon>
        <taxon>Nannocystaceae</taxon>
        <taxon>Nannocystis</taxon>
    </lineage>
</organism>
<feature type="compositionally biased region" description="Low complexity" evidence="1">
    <location>
        <begin position="11"/>
        <end position="21"/>
    </location>
</feature>
<dbReference type="EMBL" id="JAQNDN010000024">
    <property type="protein sequence ID" value="MDC0674517.1"/>
    <property type="molecule type" value="Genomic_DNA"/>
</dbReference>